<evidence type="ECO:0000313" key="8">
    <source>
        <dbReference type="Proteomes" id="UP000887565"/>
    </source>
</evidence>
<reference evidence="9" key="1">
    <citation type="submission" date="2022-11" db="UniProtKB">
        <authorList>
            <consortium name="WormBaseParasite"/>
        </authorList>
    </citation>
    <scope>IDENTIFICATION</scope>
</reference>
<keyword evidence="8" id="KW-1185">Reference proteome</keyword>
<dbReference type="PANTHER" id="PTHR13634:SF0">
    <property type="entry name" value="RIBOSOME BIOGENESIS PROTEIN BRX1 HOMOLOG"/>
    <property type="match status" value="1"/>
</dbReference>
<evidence type="ECO:0000259" key="7">
    <source>
        <dbReference type="PROSITE" id="PS50833"/>
    </source>
</evidence>
<protein>
    <recommendedName>
        <fullName evidence="4">Ribosome biogenesis protein BRX1 homolog</fullName>
    </recommendedName>
</protein>
<proteinExistence type="inferred from homology"/>
<evidence type="ECO:0000256" key="4">
    <source>
        <dbReference type="ARBA" id="ARBA00020522"/>
    </source>
</evidence>
<keyword evidence="5" id="KW-0690">Ribosome biogenesis</keyword>
<dbReference type="GO" id="GO:0000027">
    <property type="term" value="P:ribosomal large subunit assembly"/>
    <property type="evidence" value="ECO:0007669"/>
    <property type="project" value="TreeGrafter"/>
</dbReference>
<evidence type="ECO:0000256" key="5">
    <source>
        <dbReference type="ARBA" id="ARBA00022517"/>
    </source>
</evidence>
<dbReference type="PROSITE" id="PS50833">
    <property type="entry name" value="BRIX"/>
    <property type="match status" value="1"/>
</dbReference>
<evidence type="ECO:0000256" key="2">
    <source>
        <dbReference type="ARBA" id="ARBA00004604"/>
    </source>
</evidence>
<evidence type="ECO:0000256" key="3">
    <source>
        <dbReference type="ARBA" id="ARBA00006369"/>
    </source>
</evidence>
<dbReference type="Proteomes" id="UP000887565">
    <property type="component" value="Unplaced"/>
</dbReference>
<comment type="function">
    <text evidence="1">Required for biogenesis of the 60S ribosomal subunit.</text>
</comment>
<dbReference type="OMA" id="MVNEMCK"/>
<feature type="domain" description="Brix" evidence="7">
    <location>
        <begin position="24"/>
        <end position="121"/>
    </location>
</feature>
<dbReference type="GO" id="GO:0006364">
    <property type="term" value="P:rRNA processing"/>
    <property type="evidence" value="ECO:0007669"/>
    <property type="project" value="InterPro"/>
</dbReference>
<name>A0A915IEL2_ROMCU</name>
<evidence type="ECO:0000256" key="1">
    <source>
        <dbReference type="ARBA" id="ARBA00003439"/>
    </source>
</evidence>
<evidence type="ECO:0000256" key="6">
    <source>
        <dbReference type="ARBA" id="ARBA00023242"/>
    </source>
</evidence>
<comment type="subcellular location">
    <subcellularLocation>
        <location evidence="2">Nucleus</location>
        <location evidence="2">Nucleolus</location>
    </subcellularLocation>
</comment>
<dbReference type="GO" id="GO:0019843">
    <property type="term" value="F:rRNA binding"/>
    <property type="evidence" value="ECO:0007669"/>
    <property type="project" value="InterPro"/>
</dbReference>
<dbReference type="InterPro" id="IPR007109">
    <property type="entry name" value="Brix"/>
</dbReference>
<accession>A0A915IEL2</accession>
<keyword evidence="6" id="KW-0539">Nucleus</keyword>
<dbReference type="PANTHER" id="PTHR13634">
    <property type="entry name" value="RIBOSOME BIOGENESIS PROTEIN BRIX"/>
    <property type="match status" value="1"/>
</dbReference>
<dbReference type="AlphaFoldDB" id="A0A915IEL2"/>
<sequence>MEFDKDAINEEEQIPLKRKWSNRERVLVISSRGITFRNRHLMNDLKTLLPHSKGDSKVDKKEKVVCLNEVAEMRNCSKCIYFESRKKDDLYMWMANVDGPSFVPVQTGRVQKNSASEVIPF</sequence>
<dbReference type="WBParaSite" id="nRc.2.0.1.t11656-RA">
    <property type="protein sequence ID" value="nRc.2.0.1.t11656-RA"/>
    <property type="gene ID" value="nRc.2.0.1.g11656"/>
</dbReference>
<dbReference type="GO" id="GO:0005730">
    <property type="term" value="C:nucleolus"/>
    <property type="evidence" value="ECO:0007669"/>
    <property type="project" value="UniProtKB-SubCell"/>
</dbReference>
<dbReference type="InterPro" id="IPR026532">
    <property type="entry name" value="BRX1"/>
</dbReference>
<comment type="similarity">
    <text evidence="3">Belongs to the BRX1 family.</text>
</comment>
<evidence type="ECO:0000313" key="9">
    <source>
        <dbReference type="WBParaSite" id="nRc.2.0.1.t11656-RA"/>
    </source>
</evidence>
<organism evidence="8 9">
    <name type="scientific">Romanomermis culicivorax</name>
    <name type="common">Nematode worm</name>
    <dbReference type="NCBI Taxonomy" id="13658"/>
    <lineage>
        <taxon>Eukaryota</taxon>
        <taxon>Metazoa</taxon>
        <taxon>Ecdysozoa</taxon>
        <taxon>Nematoda</taxon>
        <taxon>Enoplea</taxon>
        <taxon>Dorylaimia</taxon>
        <taxon>Mermithida</taxon>
        <taxon>Mermithoidea</taxon>
        <taxon>Mermithidae</taxon>
        <taxon>Romanomermis</taxon>
    </lineage>
</organism>